<dbReference type="Proteomes" id="UP000323000">
    <property type="component" value="Chromosome 1"/>
</dbReference>
<name>A0A5C7IUY6_9ROSI</name>
<comment type="caution">
    <text evidence="2">The sequence shown here is derived from an EMBL/GenBank/DDBJ whole genome shotgun (WGS) entry which is preliminary data.</text>
</comment>
<keyword evidence="3" id="KW-1185">Reference proteome</keyword>
<evidence type="ECO:0000259" key="1">
    <source>
        <dbReference type="PROSITE" id="PS00028"/>
    </source>
</evidence>
<gene>
    <name evidence="2" type="ORF">EZV62_000921</name>
</gene>
<proteinExistence type="predicted"/>
<sequence length="195" mass="22667">MSGFGWTMKRDRNLNHYRKRPYPTPNIASLYPTPQIVCRFCPQVFMSTQALIHHIDTHIIENHVVSRRKHEKNLMLSQRDNNILDNPSPYQPKFPMALNPHRPEPLHEKIPFPISTTTPASQVFKSRMIPPQFWVKKFSQQMPEPPADRKHPFFAPKPPINVPADPVWPQVGRAIEDHNKETSDDIETLDLTLSL</sequence>
<dbReference type="PROSITE" id="PS00028">
    <property type="entry name" value="ZINC_FINGER_C2H2_1"/>
    <property type="match status" value="1"/>
</dbReference>
<accession>A0A5C7IUY6</accession>
<dbReference type="AlphaFoldDB" id="A0A5C7IUY6"/>
<feature type="domain" description="C2H2-type" evidence="1">
    <location>
        <begin position="38"/>
        <end position="58"/>
    </location>
</feature>
<dbReference type="InterPro" id="IPR013087">
    <property type="entry name" value="Znf_C2H2_type"/>
</dbReference>
<reference evidence="3" key="1">
    <citation type="journal article" date="2019" name="Gigascience">
        <title>De novo genome assembly of the endangered Acer yangbiense, a plant species with extremely small populations endemic to Yunnan Province, China.</title>
        <authorList>
            <person name="Yang J."/>
            <person name="Wariss H.M."/>
            <person name="Tao L."/>
            <person name="Zhang R."/>
            <person name="Yun Q."/>
            <person name="Hollingsworth P."/>
            <person name="Dao Z."/>
            <person name="Luo G."/>
            <person name="Guo H."/>
            <person name="Ma Y."/>
            <person name="Sun W."/>
        </authorList>
    </citation>
    <scope>NUCLEOTIDE SEQUENCE [LARGE SCALE GENOMIC DNA]</scope>
    <source>
        <strain evidence="3">cv. Malutang</strain>
    </source>
</reference>
<evidence type="ECO:0000313" key="2">
    <source>
        <dbReference type="EMBL" id="TXG72342.1"/>
    </source>
</evidence>
<dbReference type="EMBL" id="VAHF01000001">
    <property type="protein sequence ID" value="TXG72342.1"/>
    <property type="molecule type" value="Genomic_DNA"/>
</dbReference>
<dbReference type="OrthoDB" id="1637570at2759"/>
<evidence type="ECO:0000313" key="3">
    <source>
        <dbReference type="Proteomes" id="UP000323000"/>
    </source>
</evidence>
<protein>
    <recommendedName>
        <fullName evidence="1">C2H2-type domain-containing protein</fullName>
    </recommendedName>
</protein>
<organism evidence="2 3">
    <name type="scientific">Acer yangbiense</name>
    <dbReference type="NCBI Taxonomy" id="1000413"/>
    <lineage>
        <taxon>Eukaryota</taxon>
        <taxon>Viridiplantae</taxon>
        <taxon>Streptophyta</taxon>
        <taxon>Embryophyta</taxon>
        <taxon>Tracheophyta</taxon>
        <taxon>Spermatophyta</taxon>
        <taxon>Magnoliopsida</taxon>
        <taxon>eudicotyledons</taxon>
        <taxon>Gunneridae</taxon>
        <taxon>Pentapetalae</taxon>
        <taxon>rosids</taxon>
        <taxon>malvids</taxon>
        <taxon>Sapindales</taxon>
        <taxon>Sapindaceae</taxon>
        <taxon>Hippocastanoideae</taxon>
        <taxon>Acereae</taxon>
        <taxon>Acer</taxon>
    </lineage>
</organism>